<feature type="signal peptide" evidence="2">
    <location>
        <begin position="1"/>
        <end position="23"/>
    </location>
</feature>
<feature type="compositionally biased region" description="Basic and acidic residues" evidence="1">
    <location>
        <begin position="231"/>
        <end position="250"/>
    </location>
</feature>
<feature type="compositionally biased region" description="Basic and acidic residues" evidence="1">
    <location>
        <begin position="275"/>
        <end position="297"/>
    </location>
</feature>
<proteinExistence type="predicted"/>
<feature type="compositionally biased region" description="Basic and acidic residues" evidence="1">
    <location>
        <begin position="433"/>
        <end position="444"/>
    </location>
</feature>
<feature type="compositionally biased region" description="Low complexity" evidence="1">
    <location>
        <begin position="644"/>
        <end position="667"/>
    </location>
</feature>
<feature type="compositionally biased region" description="Polar residues" evidence="1">
    <location>
        <begin position="419"/>
        <end position="432"/>
    </location>
</feature>
<dbReference type="InterPro" id="IPR031941">
    <property type="entry name" value="DUF4773"/>
</dbReference>
<feature type="compositionally biased region" description="Acidic residues" evidence="1">
    <location>
        <begin position="530"/>
        <end position="561"/>
    </location>
</feature>
<feature type="compositionally biased region" description="Acidic residues" evidence="1">
    <location>
        <begin position="315"/>
        <end position="326"/>
    </location>
</feature>
<dbReference type="STRING" id="7370.A0A1I8MEY9"/>
<dbReference type="PROSITE" id="PS51257">
    <property type="entry name" value="PROKAR_LIPOPROTEIN"/>
    <property type="match status" value="1"/>
</dbReference>
<evidence type="ECO:0000259" key="3">
    <source>
        <dbReference type="Pfam" id="PF15998"/>
    </source>
</evidence>
<dbReference type="OrthoDB" id="5952164at2759"/>
<keyword evidence="4" id="KW-1185">Reference proteome</keyword>
<accession>A0A9J7DCD2</accession>
<evidence type="ECO:0000256" key="2">
    <source>
        <dbReference type="SAM" id="SignalP"/>
    </source>
</evidence>
<dbReference type="PANTHER" id="PTHR36299:SF4">
    <property type="entry name" value="GH07892P-RELATED"/>
    <property type="match status" value="1"/>
</dbReference>
<feature type="compositionally biased region" description="Low complexity" evidence="1">
    <location>
        <begin position="577"/>
        <end position="588"/>
    </location>
</feature>
<feature type="region of interest" description="Disordered" evidence="1">
    <location>
        <begin position="197"/>
        <end position="377"/>
    </location>
</feature>
<evidence type="ECO:0000256" key="1">
    <source>
        <dbReference type="SAM" id="MobiDB-lite"/>
    </source>
</evidence>
<dbReference type="PANTHER" id="PTHR36299">
    <property type="entry name" value="AGAP008005-PA"/>
    <property type="match status" value="1"/>
</dbReference>
<feature type="region of interest" description="Disordered" evidence="1">
    <location>
        <begin position="398"/>
        <end position="592"/>
    </location>
</feature>
<dbReference type="eggNOG" id="ENOG502S27Q">
    <property type="taxonomic scope" value="Eukaryota"/>
</dbReference>
<dbReference type="Proteomes" id="UP001652621">
    <property type="component" value="Unplaced"/>
</dbReference>
<gene>
    <name evidence="5" type="primary">LOC101890457</name>
</gene>
<dbReference type="GeneID" id="101890457"/>
<feature type="compositionally biased region" description="Basic and acidic residues" evidence="1">
    <location>
        <begin position="627"/>
        <end position="643"/>
    </location>
</feature>
<feature type="compositionally biased region" description="Polar residues" evidence="1">
    <location>
        <begin position="332"/>
        <end position="357"/>
    </location>
</feature>
<evidence type="ECO:0000313" key="5">
    <source>
        <dbReference type="RefSeq" id="XP_011295897.2"/>
    </source>
</evidence>
<organism evidence="4 5">
    <name type="scientific">Musca domestica</name>
    <name type="common">House fly</name>
    <dbReference type="NCBI Taxonomy" id="7370"/>
    <lineage>
        <taxon>Eukaryota</taxon>
        <taxon>Metazoa</taxon>
        <taxon>Ecdysozoa</taxon>
        <taxon>Arthropoda</taxon>
        <taxon>Hexapoda</taxon>
        <taxon>Insecta</taxon>
        <taxon>Pterygota</taxon>
        <taxon>Neoptera</taxon>
        <taxon>Endopterygota</taxon>
        <taxon>Diptera</taxon>
        <taxon>Brachycera</taxon>
        <taxon>Muscomorpha</taxon>
        <taxon>Muscoidea</taxon>
        <taxon>Muscidae</taxon>
        <taxon>Musca</taxon>
    </lineage>
</organism>
<dbReference type="VEuPathDB" id="VectorBase:MDOA004214"/>
<feature type="compositionally biased region" description="Acidic residues" evidence="1">
    <location>
        <begin position="251"/>
        <end position="269"/>
    </location>
</feature>
<feature type="region of interest" description="Disordered" evidence="1">
    <location>
        <begin position="712"/>
        <end position="734"/>
    </location>
</feature>
<feature type="region of interest" description="Disordered" evidence="1">
    <location>
        <begin position="621"/>
        <end position="700"/>
    </location>
</feature>
<dbReference type="VEuPathDB" id="VectorBase:MDOMA2_013533"/>
<dbReference type="Pfam" id="PF15998">
    <property type="entry name" value="DUF4773"/>
    <property type="match status" value="1"/>
</dbReference>
<protein>
    <submittedName>
        <fullName evidence="5">FK506-binding protein 5-like</fullName>
    </submittedName>
</protein>
<dbReference type="RefSeq" id="XP_011295897.2">
    <property type="nucleotide sequence ID" value="XM_011297595.3"/>
</dbReference>
<reference evidence="5" key="1">
    <citation type="submission" date="2025-08" db="UniProtKB">
        <authorList>
            <consortium name="RefSeq"/>
        </authorList>
    </citation>
    <scope>IDENTIFICATION</scope>
    <source>
        <strain evidence="5">Aabys</strain>
        <tissue evidence="5">Whole body</tissue>
    </source>
</reference>
<keyword evidence="2" id="KW-0732">Signal</keyword>
<feature type="compositionally biased region" description="Acidic residues" evidence="1">
    <location>
        <begin position="213"/>
        <end position="230"/>
    </location>
</feature>
<evidence type="ECO:0000313" key="4">
    <source>
        <dbReference type="Proteomes" id="UP001652621"/>
    </source>
</evidence>
<feature type="compositionally biased region" description="Polar residues" evidence="1">
    <location>
        <begin position="668"/>
        <end position="698"/>
    </location>
</feature>
<name>A0A9J7DCD2_MUSDO</name>
<sequence length="734" mass="81586">MSFAPKICTLVLIVVTSCILVENRSYNNGLIFYDLTTKQVFLPPTVSVSRGRSLSNFKFSSKGSIWSTFGKPCDCAGPLCGCCVGIKVKQYNFDQKMCANVTYVGPKNELNLEMFVNETQSAKYAVSARNPSPFCIPVMLGIPMSMCVQMSDVGLQGDNMHACMDFMVQLASTQIFEMHFQCMQLGAQGAQWVLPGGGGSVIPPSQSKITDRNDEDYGTSDEYYDEEEEKEDKVEKENVINEENAEKNELEDKENEEENENKAEEEVDYNDLAQENDKKSSKENEVVTDEEKREENIKLTNVGIAAMLRPKPKSEEEEEESAETETFDMLTKNDSQMSTENTPNENLSVSNIGNDSNAKSEETLEQTTELANDFPTPMANVTIENKLADNINDSVMSITSSSSSEAPIVILPETTTTTASPLTGPLNSTSITKTEESNSAHNESDYDNEESGEEKEKEDDEIDEDEDDDDDDDADEEEEDEDDEEDDDESTTSEVKEPENAIIEQKLTTTTDDNNKNIIVATTTKPDEEKSTDEEEKGDEEEDDDDEDDADDYEEEYDESATDAPANDNNPKSGLDAATSTSTTPATSHQQIIATNQTLSLTTNGIVEKSDNEMNAVNLQLSPDDMLNAKDNKNNDNEEKDNKNNNNDSSESLTSTNQTLSSLNTTNAIENHSPSPQLTEALTVSNNDSVTTTPQTPARQLHRMYREKNIPARFRGGHKYRPSQHYPHYHQDNV</sequence>
<feature type="domain" description="DUF4773" evidence="3">
    <location>
        <begin position="72"/>
        <end position="189"/>
    </location>
</feature>
<feature type="chain" id="PRO_5046725752" evidence="2">
    <location>
        <begin position="24"/>
        <end position="734"/>
    </location>
</feature>
<feature type="compositionally biased region" description="Acidic residues" evidence="1">
    <location>
        <begin position="445"/>
        <end position="491"/>
    </location>
</feature>